<accession>F4Q9S7</accession>
<gene>
    <name evidence="13" type="ORF">DFA_10283</name>
</gene>
<feature type="domain" description="SMP-LTD" evidence="12">
    <location>
        <begin position="372"/>
        <end position="564"/>
    </location>
</feature>
<keyword evidence="8 10" id="KW-0472">Membrane</keyword>
<feature type="compositionally biased region" description="Low complexity" evidence="9">
    <location>
        <begin position="247"/>
        <end position="271"/>
    </location>
</feature>
<evidence type="ECO:0000313" key="13">
    <source>
        <dbReference type="EMBL" id="EGG15446.1"/>
    </source>
</evidence>
<comment type="subcellular location">
    <subcellularLocation>
        <location evidence="1">Endoplasmic reticulum membrane</location>
    </subcellularLocation>
</comment>
<evidence type="ECO:0000313" key="14">
    <source>
        <dbReference type="Proteomes" id="UP000007797"/>
    </source>
</evidence>
<reference evidence="14" key="1">
    <citation type="journal article" date="2011" name="Genome Res.">
        <title>Phylogeny-wide analysis of social amoeba genomes highlights ancient origins for complex intercellular communication.</title>
        <authorList>
            <person name="Heidel A.J."/>
            <person name="Lawal H.M."/>
            <person name="Felder M."/>
            <person name="Schilde C."/>
            <person name="Helps N.R."/>
            <person name="Tunggal B."/>
            <person name="Rivero F."/>
            <person name="John U."/>
            <person name="Schleicher M."/>
            <person name="Eichinger L."/>
            <person name="Platzer M."/>
            <person name="Noegel A.A."/>
            <person name="Schaap P."/>
            <person name="Gloeckner G."/>
        </authorList>
    </citation>
    <scope>NUCLEOTIDE SEQUENCE [LARGE SCALE GENOMIC DNA]</scope>
    <source>
        <strain evidence="14">SH3</strain>
    </source>
</reference>
<protein>
    <submittedName>
        <fullName evidence="13">PH domain-containing protein</fullName>
    </submittedName>
</protein>
<keyword evidence="4" id="KW-0256">Endoplasmic reticulum</keyword>
<evidence type="ECO:0000256" key="4">
    <source>
        <dbReference type="ARBA" id="ARBA00022824"/>
    </source>
</evidence>
<keyword evidence="7" id="KW-0446">Lipid-binding</keyword>
<dbReference type="InterPro" id="IPR031468">
    <property type="entry name" value="SMP_LBD"/>
</dbReference>
<feature type="compositionally biased region" description="Low complexity" evidence="9">
    <location>
        <begin position="283"/>
        <end position="301"/>
    </location>
</feature>
<dbReference type="CDD" id="cd21675">
    <property type="entry name" value="SMP_TEX2"/>
    <property type="match status" value="1"/>
</dbReference>
<dbReference type="GO" id="GO:0005789">
    <property type="term" value="C:endoplasmic reticulum membrane"/>
    <property type="evidence" value="ECO:0007669"/>
    <property type="project" value="UniProtKB-SubCell"/>
</dbReference>
<keyword evidence="6" id="KW-0445">Lipid transport</keyword>
<dbReference type="PANTHER" id="PTHR13466">
    <property type="entry name" value="TEX2 PROTEIN-RELATED"/>
    <property type="match status" value="1"/>
</dbReference>
<dbReference type="AlphaFoldDB" id="F4Q9S7"/>
<dbReference type="SUPFAM" id="SSF50729">
    <property type="entry name" value="PH domain-like"/>
    <property type="match status" value="1"/>
</dbReference>
<dbReference type="OMA" id="EMMVLPN"/>
<evidence type="ECO:0000256" key="10">
    <source>
        <dbReference type="SAM" id="Phobius"/>
    </source>
</evidence>
<keyword evidence="5 10" id="KW-1133">Transmembrane helix</keyword>
<dbReference type="PROSITE" id="PS50003">
    <property type="entry name" value="PH_DOMAIN"/>
    <property type="match status" value="1"/>
</dbReference>
<dbReference type="Proteomes" id="UP000007797">
    <property type="component" value="Unassembled WGS sequence"/>
</dbReference>
<dbReference type="PROSITE" id="PS51847">
    <property type="entry name" value="SMP"/>
    <property type="match status" value="1"/>
</dbReference>
<evidence type="ECO:0000256" key="5">
    <source>
        <dbReference type="ARBA" id="ARBA00022989"/>
    </source>
</evidence>
<evidence type="ECO:0000256" key="2">
    <source>
        <dbReference type="ARBA" id="ARBA00022448"/>
    </source>
</evidence>
<evidence type="ECO:0000259" key="12">
    <source>
        <dbReference type="PROSITE" id="PS51847"/>
    </source>
</evidence>
<evidence type="ECO:0000256" key="3">
    <source>
        <dbReference type="ARBA" id="ARBA00022692"/>
    </source>
</evidence>
<dbReference type="PANTHER" id="PTHR13466:SF0">
    <property type="entry name" value="SMP-LTD DOMAIN-CONTAINING PROTEIN"/>
    <property type="match status" value="1"/>
</dbReference>
<dbReference type="GeneID" id="14867614"/>
<dbReference type="GO" id="GO:0006869">
    <property type="term" value="P:lipid transport"/>
    <property type="evidence" value="ECO:0007669"/>
    <property type="project" value="UniProtKB-KW"/>
</dbReference>
<feature type="region of interest" description="Disordered" evidence="9">
    <location>
        <begin position="247"/>
        <end position="352"/>
    </location>
</feature>
<name>F4Q9S7_CACFS</name>
<dbReference type="STRING" id="1054147.F4Q9S7"/>
<evidence type="ECO:0000256" key="1">
    <source>
        <dbReference type="ARBA" id="ARBA00004586"/>
    </source>
</evidence>
<feature type="region of interest" description="Disordered" evidence="9">
    <location>
        <begin position="561"/>
        <end position="598"/>
    </location>
</feature>
<evidence type="ECO:0000256" key="6">
    <source>
        <dbReference type="ARBA" id="ARBA00023055"/>
    </source>
</evidence>
<feature type="transmembrane region" description="Helical" evidence="10">
    <location>
        <begin position="31"/>
        <end position="54"/>
    </location>
</feature>
<dbReference type="Pfam" id="PF26547">
    <property type="entry name" value="PDZD8_N"/>
    <property type="match status" value="1"/>
</dbReference>
<dbReference type="EMBL" id="GL883026">
    <property type="protein sequence ID" value="EGG15446.1"/>
    <property type="molecule type" value="Genomic_DNA"/>
</dbReference>
<organism evidence="13 14">
    <name type="scientific">Cavenderia fasciculata</name>
    <name type="common">Slime mold</name>
    <name type="synonym">Dictyostelium fasciculatum</name>
    <dbReference type="NCBI Taxonomy" id="261658"/>
    <lineage>
        <taxon>Eukaryota</taxon>
        <taxon>Amoebozoa</taxon>
        <taxon>Evosea</taxon>
        <taxon>Eumycetozoa</taxon>
        <taxon>Dictyostelia</taxon>
        <taxon>Acytosteliales</taxon>
        <taxon>Cavenderiaceae</taxon>
        <taxon>Cavenderia</taxon>
    </lineage>
</organism>
<dbReference type="RefSeq" id="XP_004354188.1">
    <property type="nucleotide sequence ID" value="XM_004354136.1"/>
</dbReference>
<keyword evidence="2" id="KW-0813">Transport</keyword>
<feature type="compositionally biased region" description="Low complexity" evidence="9">
    <location>
        <begin position="589"/>
        <end position="598"/>
    </location>
</feature>
<dbReference type="OrthoDB" id="18820at2759"/>
<feature type="domain" description="PH" evidence="11">
    <location>
        <begin position="90"/>
        <end position="198"/>
    </location>
</feature>
<dbReference type="InterPro" id="IPR058801">
    <property type="entry name" value="PDZD8_N"/>
</dbReference>
<proteinExistence type="predicted"/>
<evidence type="ECO:0000256" key="7">
    <source>
        <dbReference type="ARBA" id="ARBA00023121"/>
    </source>
</evidence>
<dbReference type="InterPro" id="IPR011993">
    <property type="entry name" value="PH-like_dom_sf"/>
</dbReference>
<dbReference type="Gene3D" id="2.30.29.30">
    <property type="entry name" value="Pleckstrin-homology domain (PH domain)/Phosphotyrosine-binding domain (PTB)"/>
    <property type="match status" value="1"/>
</dbReference>
<sequence>MMMTERETNKAKQKYYINNCILLDYKSSRVAMLHVFSFLFGGFSVIICGFYLLVRFLEALDTKTEKEYKDILADAAKERAERRYDTSRFNTEKRGKIFIKTPENTSAESPEWSHCVLKNNMLFLFRQATDTSAIGVICFDNCSISIIRNKTSKFHKKNGIVIIHPERELLFHSKILHFFFENGKELETWYWFLKEASSLTIKKTPDEEAAAKLCQQFFTDLPVRACVPGSAQQTVGNMSGYFPSNSSVAANSSNSSSSSSSHKRNNSNSNSKEIEMSEILMNGSSNTSTGGSPTTSSSSFTLRERKSAGFTSSPVSTNTNTINSTSTTPPYTSTTTTTNTTTGNLQSTPLNIPTPLQTAYTNTIDGISGPVAASKFDWLNVLLGRVFFNIYNADELLQFASSKIIKKINKLKKPSILKSITLQNLDFGTNLPILQDAKLLFITPQGELSCDLLLKYHGGFTLTIKIEVMISFRGHSVTIPFVISVTVKSLSGRMNIQCLPPPTKRIWVGFYGEPECELDIDTSIGQSKTSYLNLPKVAKIIVNKLKAELFEMMVLPNTDDWPLPHAKQKKNKDPLASVPTPLQQQTDINNNNNSNIKS</sequence>
<dbReference type="GO" id="GO:0008289">
    <property type="term" value="F:lipid binding"/>
    <property type="evidence" value="ECO:0007669"/>
    <property type="project" value="UniProtKB-KW"/>
</dbReference>
<evidence type="ECO:0000259" key="11">
    <source>
        <dbReference type="PROSITE" id="PS50003"/>
    </source>
</evidence>
<keyword evidence="14" id="KW-1185">Reference proteome</keyword>
<evidence type="ECO:0000256" key="8">
    <source>
        <dbReference type="ARBA" id="ARBA00023136"/>
    </source>
</evidence>
<keyword evidence="3 10" id="KW-0812">Transmembrane</keyword>
<evidence type="ECO:0000256" key="9">
    <source>
        <dbReference type="SAM" id="MobiDB-lite"/>
    </source>
</evidence>
<dbReference type="KEGG" id="dfa:DFA_10283"/>
<feature type="compositionally biased region" description="Low complexity" evidence="9">
    <location>
        <begin position="311"/>
        <end position="349"/>
    </location>
</feature>
<dbReference type="InterPro" id="IPR001849">
    <property type="entry name" value="PH_domain"/>
</dbReference>